<dbReference type="InterPro" id="IPR058240">
    <property type="entry name" value="rSAM_sf"/>
</dbReference>
<evidence type="ECO:0000313" key="11">
    <source>
        <dbReference type="EMBL" id="OCC14326.1"/>
    </source>
</evidence>
<dbReference type="InterPro" id="IPR020612">
    <property type="entry name" value="Methylthiotransferase_CS"/>
</dbReference>
<evidence type="ECO:0000313" key="12">
    <source>
        <dbReference type="Proteomes" id="UP000093080"/>
    </source>
</evidence>
<proteinExistence type="predicted"/>
<evidence type="ECO:0000256" key="2">
    <source>
        <dbReference type="ARBA" id="ARBA00022485"/>
    </source>
</evidence>
<dbReference type="Pfam" id="PF04055">
    <property type="entry name" value="Radical_SAM"/>
    <property type="match status" value="1"/>
</dbReference>
<evidence type="ECO:0000256" key="4">
    <source>
        <dbReference type="ARBA" id="ARBA00022679"/>
    </source>
</evidence>
<dbReference type="PROSITE" id="PS51918">
    <property type="entry name" value="RADICAL_SAM"/>
    <property type="match status" value="1"/>
</dbReference>
<dbReference type="STRING" id="1156395.DBT_2315"/>
<evidence type="ECO:0000259" key="10">
    <source>
        <dbReference type="PROSITE" id="PS51918"/>
    </source>
</evidence>
<evidence type="ECO:0000256" key="5">
    <source>
        <dbReference type="ARBA" id="ARBA00022691"/>
    </source>
</evidence>
<dbReference type="PANTHER" id="PTHR43409">
    <property type="entry name" value="ANAEROBIC MAGNESIUM-PROTOPORPHYRIN IX MONOMETHYL ESTER CYCLASE-RELATED"/>
    <property type="match status" value="1"/>
</dbReference>
<dbReference type="CDD" id="cd01335">
    <property type="entry name" value="Radical_SAM"/>
    <property type="match status" value="1"/>
</dbReference>
<dbReference type="SFLD" id="SFLDS00029">
    <property type="entry name" value="Radical_SAM"/>
    <property type="match status" value="1"/>
</dbReference>
<dbReference type="SFLD" id="SFLDG01082">
    <property type="entry name" value="B12-binding_domain_containing"/>
    <property type="match status" value="1"/>
</dbReference>
<dbReference type="PROSITE" id="PS01278">
    <property type="entry name" value="MTTASE_RADICAL"/>
    <property type="match status" value="1"/>
</dbReference>
<evidence type="ECO:0000256" key="1">
    <source>
        <dbReference type="ARBA" id="ARBA00001966"/>
    </source>
</evidence>
<dbReference type="GO" id="GO:0051539">
    <property type="term" value="F:4 iron, 4 sulfur cluster binding"/>
    <property type="evidence" value="ECO:0007669"/>
    <property type="project" value="UniProtKB-KW"/>
</dbReference>
<dbReference type="OrthoDB" id="9762608at2"/>
<evidence type="ECO:0000256" key="3">
    <source>
        <dbReference type="ARBA" id="ARBA00022603"/>
    </source>
</evidence>
<feature type="domain" description="Radical SAM core" evidence="10">
    <location>
        <begin position="157"/>
        <end position="390"/>
    </location>
</feature>
<dbReference type="GO" id="GO:0046872">
    <property type="term" value="F:metal ion binding"/>
    <property type="evidence" value="ECO:0007669"/>
    <property type="project" value="UniProtKB-KW"/>
</dbReference>
<dbReference type="CDD" id="cd02068">
    <property type="entry name" value="radical_SAM_B12_BD"/>
    <property type="match status" value="1"/>
</dbReference>
<comment type="cofactor">
    <cofactor evidence="1">
        <name>[4Fe-4S] cluster</name>
        <dbReference type="ChEBI" id="CHEBI:49883"/>
    </cofactor>
</comment>
<dbReference type="InterPro" id="IPR051198">
    <property type="entry name" value="BchE-like"/>
</dbReference>
<keyword evidence="12" id="KW-1185">Reference proteome</keyword>
<accession>A0A1B9F317</accession>
<feature type="domain" description="B12-binding" evidence="9">
    <location>
        <begin position="64"/>
        <end position="138"/>
    </location>
</feature>
<dbReference type="SFLD" id="SFLDG01123">
    <property type="entry name" value="methyltransferase_(Class_B)"/>
    <property type="match status" value="1"/>
</dbReference>
<dbReference type="GO" id="GO:0008168">
    <property type="term" value="F:methyltransferase activity"/>
    <property type="evidence" value="ECO:0007669"/>
    <property type="project" value="UniProtKB-KW"/>
</dbReference>
<dbReference type="Gene3D" id="3.40.50.280">
    <property type="entry name" value="Cobalamin-binding domain"/>
    <property type="match status" value="1"/>
</dbReference>
<dbReference type="InterPro" id="IPR007197">
    <property type="entry name" value="rSAM"/>
</dbReference>
<organism evidence="11 12">
    <name type="scientific">Dissulfuribacter thermophilus</name>
    <dbReference type="NCBI Taxonomy" id="1156395"/>
    <lineage>
        <taxon>Bacteria</taxon>
        <taxon>Pseudomonadati</taxon>
        <taxon>Thermodesulfobacteriota</taxon>
        <taxon>Dissulfuribacteria</taxon>
        <taxon>Dissulfuribacterales</taxon>
        <taxon>Dissulfuribacteraceae</taxon>
        <taxon>Dissulfuribacter</taxon>
    </lineage>
</organism>
<name>A0A1B9F317_9BACT</name>
<keyword evidence="8" id="KW-0411">Iron-sulfur</keyword>
<keyword evidence="2" id="KW-0004">4Fe-4S</keyword>
<dbReference type="SUPFAM" id="SSF102114">
    <property type="entry name" value="Radical SAM enzymes"/>
    <property type="match status" value="1"/>
</dbReference>
<dbReference type="PROSITE" id="PS51332">
    <property type="entry name" value="B12_BINDING"/>
    <property type="match status" value="1"/>
</dbReference>
<dbReference type="InterPro" id="IPR034466">
    <property type="entry name" value="Methyltransferase_Class_B"/>
</dbReference>
<dbReference type="GO" id="GO:0005829">
    <property type="term" value="C:cytosol"/>
    <property type="evidence" value="ECO:0007669"/>
    <property type="project" value="TreeGrafter"/>
</dbReference>
<dbReference type="InterPro" id="IPR023404">
    <property type="entry name" value="rSAM_horseshoe"/>
</dbReference>
<dbReference type="GO" id="GO:0031419">
    <property type="term" value="F:cobalamin binding"/>
    <property type="evidence" value="ECO:0007669"/>
    <property type="project" value="InterPro"/>
</dbReference>
<keyword evidence="5" id="KW-0949">S-adenosyl-L-methionine</keyword>
<keyword evidence="6" id="KW-0479">Metal-binding</keyword>
<dbReference type="InterPro" id="IPR006158">
    <property type="entry name" value="Cobalamin-bd"/>
</dbReference>
<reference evidence="11 12" key="1">
    <citation type="submission" date="2016-06" db="EMBL/GenBank/DDBJ databases">
        <title>Respiratory ammonification of nitrate coupled to the oxidation of elemental sulfur in deep-sea autotrophic thermophilic bacteria.</title>
        <authorList>
            <person name="Slobodkina G.B."/>
            <person name="Mardanov A.V."/>
            <person name="Ravin N.V."/>
            <person name="Frolova A.A."/>
            <person name="Viryasiv M.B."/>
            <person name="Chernyh N.A."/>
            <person name="Bonch-Osmolovskaya E.A."/>
            <person name="Slobodkin A.I."/>
        </authorList>
    </citation>
    <scope>NUCLEOTIDE SEQUENCE [LARGE SCALE GENOMIC DNA]</scope>
    <source>
        <strain evidence="11 12">S69</strain>
    </source>
</reference>
<evidence type="ECO:0000256" key="6">
    <source>
        <dbReference type="ARBA" id="ARBA00022723"/>
    </source>
</evidence>
<dbReference type="AlphaFoldDB" id="A0A1B9F317"/>
<dbReference type="GO" id="GO:0032259">
    <property type="term" value="P:methylation"/>
    <property type="evidence" value="ECO:0007669"/>
    <property type="project" value="UniProtKB-KW"/>
</dbReference>
<dbReference type="Gene3D" id="3.80.30.20">
    <property type="entry name" value="tm_1862 like domain"/>
    <property type="match status" value="1"/>
</dbReference>
<dbReference type="Pfam" id="PF02310">
    <property type="entry name" value="B12-binding"/>
    <property type="match status" value="1"/>
</dbReference>
<keyword evidence="4" id="KW-0808">Transferase</keyword>
<dbReference type="RefSeq" id="WP_083186782.1">
    <property type="nucleotide sequence ID" value="NZ_MAGO01000014.1"/>
</dbReference>
<dbReference type="Proteomes" id="UP000093080">
    <property type="component" value="Unassembled WGS sequence"/>
</dbReference>
<dbReference type="PANTHER" id="PTHR43409:SF7">
    <property type="entry name" value="BLL1977 PROTEIN"/>
    <property type="match status" value="1"/>
</dbReference>
<keyword evidence="3 11" id="KW-0489">Methyltransferase</keyword>
<evidence type="ECO:0000256" key="7">
    <source>
        <dbReference type="ARBA" id="ARBA00023004"/>
    </source>
</evidence>
<keyword evidence="7" id="KW-0408">Iron</keyword>
<evidence type="ECO:0000259" key="9">
    <source>
        <dbReference type="PROSITE" id="PS51332"/>
    </source>
</evidence>
<dbReference type="SMART" id="SM00729">
    <property type="entry name" value="Elp3"/>
    <property type="match status" value="1"/>
</dbReference>
<dbReference type="InterPro" id="IPR006638">
    <property type="entry name" value="Elp3/MiaA/NifB-like_rSAM"/>
</dbReference>
<comment type="caution">
    <text evidence="11">The sequence shown here is derived from an EMBL/GenBank/DDBJ whole genome shotgun (WGS) entry which is preliminary data.</text>
</comment>
<gene>
    <name evidence="11" type="ORF">DBT_2315</name>
</gene>
<evidence type="ECO:0000256" key="8">
    <source>
        <dbReference type="ARBA" id="ARBA00023014"/>
    </source>
</evidence>
<protein>
    <submittedName>
        <fullName evidence="11">BchE/P-methylase family protein</fullName>
    </submittedName>
</protein>
<dbReference type="EMBL" id="MAGO01000014">
    <property type="protein sequence ID" value="OCC14326.1"/>
    <property type="molecule type" value="Genomic_DNA"/>
</dbReference>
<sequence length="463" mass="52786">MRLYLINPSNPLVSIVNLKESCWNRYRVWKPLGLMVLAGKTLPEWEITIVDENLGVPNYQAMPRPDLVGITAFTSQAPRAYEVAAYFRNMGIPVVMGGIHATMCLDEAMERVDSVVTGEADSIWQQVLKDARHGNLKRRYDGGLAEISDIPLARHDLLTGRYAFGAIQTTRGCPLNCNFCSVTAFNGVRYRQRPIPDVLREFQSIRDKRVLVVDDNLIGTRPEHISRAKDLFRAMAQANLQKEWVAQVTINFADDDELLALAAKAGCRGVFIGFESPDPEGLVELGKRFNLRKGQDFRASVRRIQRHNILVVGSFIIGLDAHKPGIGKRVAEAASQYGVDNLNVLFLTPLPGTRLWKQMKTEDRIALDSFPEHWKYYTLTFPVAKYKHFSLDVIIEEMLSCDRDFYSMSRIMRRVWGNLWQGRQPLITLIGNLSYRSNFRLNCKAYADFKRNWGDRHNCIKES</sequence>